<name>A0AAD5Y4B6_9FUNG</name>
<dbReference type="InterPro" id="IPR037129">
    <property type="entry name" value="XPA_sf"/>
</dbReference>
<comment type="subcellular location">
    <subcellularLocation>
        <location evidence="1">Nucleus</location>
    </subcellularLocation>
</comment>
<dbReference type="SUPFAM" id="SSF46955">
    <property type="entry name" value="Putative DNA-binding domain"/>
    <property type="match status" value="1"/>
</dbReference>
<dbReference type="PANTHER" id="PTHR10142:SF0">
    <property type="entry name" value="DNA REPAIR PROTEIN COMPLEMENTING XP-A CELLS"/>
    <property type="match status" value="1"/>
</dbReference>
<dbReference type="GO" id="GO:0000110">
    <property type="term" value="C:nucleotide-excision repair factor 1 complex"/>
    <property type="evidence" value="ECO:0007669"/>
    <property type="project" value="TreeGrafter"/>
</dbReference>
<keyword evidence="7" id="KW-1185">Reference proteome</keyword>
<keyword evidence="2" id="KW-0862">Zinc</keyword>
<dbReference type="Proteomes" id="UP001210925">
    <property type="component" value="Unassembled WGS sequence"/>
</dbReference>
<keyword evidence="3" id="KW-0539">Nucleus</keyword>
<dbReference type="Gene3D" id="3.90.530.10">
    <property type="entry name" value="XPA C-terminal domain"/>
    <property type="match status" value="1"/>
</dbReference>
<dbReference type="GO" id="GO:1901255">
    <property type="term" value="P:nucleotide-excision repair involved in interstrand cross-link repair"/>
    <property type="evidence" value="ECO:0007669"/>
    <property type="project" value="TreeGrafter"/>
</dbReference>
<dbReference type="GO" id="GO:0003684">
    <property type="term" value="F:damaged DNA binding"/>
    <property type="evidence" value="ECO:0007669"/>
    <property type="project" value="InterPro"/>
</dbReference>
<dbReference type="NCBIfam" id="TIGR00598">
    <property type="entry name" value="rad14"/>
    <property type="match status" value="1"/>
</dbReference>
<feature type="coiled-coil region" evidence="4">
    <location>
        <begin position="148"/>
        <end position="175"/>
    </location>
</feature>
<dbReference type="InterPro" id="IPR000465">
    <property type="entry name" value="XPA/RAD14"/>
</dbReference>
<reference evidence="6" key="1">
    <citation type="submission" date="2020-05" db="EMBL/GenBank/DDBJ databases">
        <title>Phylogenomic resolution of chytrid fungi.</title>
        <authorList>
            <person name="Stajich J.E."/>
            <person name="Amses K."/>
            <person name="Simmons R."/>
            <person name="Seto K."/>
            <person name="Myers J."/>
            <person name="Bonds A."/>
            <person name="Quandt C.A."/>
            <person name="Barry K."/>
            <person name="Liu P."/>
            <person name="Grigoriev I."/>
            <person name="Longcore J.E."/>
            <person name="James T.Y."/>
        </authorList>
    </citation>
    <scope>NUCLEOTIDE SEQUENCE</scope>
    <source>
        <strain evidence="6">PLAUS21</strain>
    </source>
</reference>
<dbReference type="GO" id="GO:0000715">
    <property type="term" value="P:nucleotide-excision repair, DNA damage recognition"/>
    <property type="evidence" value="ECO:0007669"/>
    <property type="project" value="TreeGrafter"/>
</dbReference>
<evidence type="ECO:0000256" key="1">
    <source>
        <dbReference type="ARBA" id="ARBA00004123"/>
    </source>
</evidence>
<evidence type="ECO:0000256" key="3">
    <source>
        <dbReference type="ARBA" id="ARBA00023242"/>
    </source>
</evidence>
<evidence type="ECO:0000259" key="5">
    <source>
        <dbReference type="Pfam" id="PF05181"/>
    </source>
</evidence>
<dbReference type="GO" id="GO:0006284">
    <property type="term" value="P:base-excision repair"/>
    <property type="evidence" value="ECO:0007669"/>
    <property type="project" value="TreeGrafter"/>
</dbReference>
<protein>
    <recommendedName>
        <fullName evidence="5">XPA C-terminal domain-containing protein</fullName>
    </recommendedName>
</protein>
<keyword evidence="4" id="KW-0175">Coiled coil</keyword>
<dbReference type="EMBL" id="JADGKB010000023">
    <property type="protein sequence ID" value="KAJ3258866.1"/>
    <property type="molecule type" value="Genomic_DNA"/>
</dbReference>
<evidence type="ECO:0000313" key="6">
    <source>
        <dbReference type="EMBL" id="KAJ3258866.1"/>
    </source>
</evidence>
<dbReference type="PANTHER" id="PTHR10142">
    <property type="entry name" value="DNA REPAIR PROTEIN COMPLEMENTING XP-A CELLS"/>
    <property type="match status" value="1"/>
</dbReference>
<dbReference type="InterPro" id="IPR022656">
    <property type="entry name" value="XPA_C"/>
</dbReference>
<gene>
    <name evidence="6" type="ORF">HK103_003248</name>
</gene>
<accession>A0AAD5Y4B6</accession>
<dbReference type="Pfam" id="PF05181">
    <property type="entry name" value="XPA_C"/>
    <property type="match status" value="1"/>
</dbReference>
<evidence type="ECO:0000256" key="2">
    <source>
        <dbReference type="ARBA" id="ARBA00022833"/>
    </source>
</evidence>
<sequence length="214" mass="25991">MFKKRKIDLKYCEYDLTTMEDTRGGFLLPQEETEQKNEQEQVQLVEQGLKCQHCESIDIDVNIYKYYKEQVCLNCKKEKPELYSLLTKTECRQDYLLTESELRDQKKLPVWIKPNPHKSTYSNMLLYLRKQVEQFAFNKYGSEEMLDKEFEKKEKIKEERKVKKHKKQMNELRKKTRTTLWNSRQLEEEHKHDYQQDGDILKCSCGLSVEYEEF</sequence>
<dbReference type="InterPro" id="IPR009061">
    <property type="entry name" value="DNA-bd_dom_put_sf"/>
</dbReference>
<evidence type="ECO:0000313" key="7">
    <source>
        <dbReference type="Proteomes" id="UP001210925"/>
    </source>
</evidence>
<dbReference type="GO" id="GO:0070914">
    <property type="term" value="P:UV-damage excision repair"/>
    <property type="evidence" value="ECO:0007669"/>
    <property type="project" value="TreeGrafter"/>
</dbReference>
<feature type="domain" description="XPA C-terminal" evidence="5">
    <location>
        <begin position="83"/>
        <end position="132"/>
    </location>
</feature>
<dbReference type="AlphaFoldDB" id="A0AAD5Y4B6"/>
<proteinExistence type="predicted"/>
<organism evidence="6 7">
    <name type="scientific">Boothiomyces macroporosus</name>
    <dbReference type="NCBI Taxonomy" id="261099"/>
    <lineage>
        <taxon>Eukaryota</taxon>
        <taxon>Fungi</taxon>
        <taxon>Fungi incertae sedis</taxon>
        <taxon>Chytridiomycota</taxon>
        <taxon>Chytridiomycota incertae sedis</taxon>
        <taxon>Chytridiomycetes</taxon>
        <taxon>Rhizophydiales</taxon>
        <taxon>Terramycetaceae</taxon>
        <taxon>Boothiomyces</taxon>
    </lineage>
</organism>
<evidence type="ECO:0000256" key="4">
    <source>
        <dbReference type="SAM" id="Coils"/>
    </source>
</evidence>
<comment type="caution">
    <text evidence="6">The sequence shown here is derived from an EMBL/GenBank/DDBJ whole genome shotgun (WGS) entry which is preliminary data.</text>
</comment>